<organism evidence="1 2">
    <name type="scientific">Racocetra persica</name>
    <dbReference type="NCBI Taxonomy" id="160502"/>
    <lineage>
        <taxon>Eukaryota</taxon>
        <taxon>Fungi</taxon>
        <taxon>Fungi incertae sedis</taxon>
        <taxon>Mucoromycota</taxon>
        <taxon>Glomeromycotina</taxon>
        <taxon>Glomeromycetes</taxon>
        <taxon>Diversisporales</taxon>
        <taxon>Gigasporaceae</taxon>
        <taxon>Racocetra</taxon>
    </lineage>
</organism>
<gene>
    <name evidence="1" type="ORF">RPERSI_LOCUS36378</name>
</gene>
<dbReference type="Proteomes" id="UP000789920">
    <property type="component" value="Unassembled WGS sequence"/>
</dbReference>
<feature type="non-terminal residue" evidence="1">
    <location>
        <position position="125"/>
    </location>
</feature>
<proteinExistence type="predicted"/>
<evidence type="ECO:0000313" key="2">
    <source>
        <dbReference type="Proteomes" id="UP000789920"/>
    </source>
</evidence>
<protein>
    <submittedName>
        <fullName evidence="1">25698_t:CDS:1</fullName>
    </submittedName>
</protein>
<evidence type="ECO:0000313" key="1">
    <source>
        <dbReference type="EMBL" id="CAG8851040.1"/>
    </source>
</evidence>
<name>A0ACA9SYC1_9GLOM</name>
<sequence>IKQYSKKWQVCKGLQSEQISLYIKHTPAQFGGSRHIEIIARELFPKFHNTKFSRKSLNDKKKRKLNRTLYAESIWQIDRASDLICSKICTGYTECSNICKKCCYIRSDKRLCTNIAKKIPLSENI</sequence>
<reference evidence="1" key="1">
    <citation type="submission" date="2021-06" db="EMBL/GenBank/DDBJ databases">
        <authorList>
            <person name="Kallberg Y."/>
            <person name="Tangrot J."/>
            <person name="Rosling A."/>
        </authorList>
    </citation>
    <scope>NUCLEOTIDE SEQUENCE</scope>
    <source>
        <strain evidence="1">MA461A</strain>
    </source>
</reference>
<feature type="non-terminal residue" evidence="1">
    <location>
        <position position="1"/>
    </location>
</feature>
<dbReference type="EMBL" id="CAJVQC010173910">
    <property type="protein sequence ID" value="CAG8851040.1"/>
    <property type="molecule type" value="Genomic_DNA"/>
</dbReference>
<comment type="caution">
    <text evidence="1">The sequence shown here is derived from an EMBL/GenBank/DDBJ whole genome shotgun (WGS) entry which is preliminary data.</text>
</comment>
<keyword evidence="2" id="KW-1185">Reference proteome</keyword>
<accession>A0ACA9SYC1</accession>